<keyword evidence="6" id="KW-1185">Reference proteome</keyword>
<feature type="domain" description="PPPDE" evidence="4">
    <location>
        <begin position="4"/>
        <end position="140"/>
    </location>
</feature>
<dbReference type="PANTHER" id="PTHR12378">
    <property type="entry name" value="DESUMOYLATING ISOPEPTIDASE"/>
    <property type="match status" value="1"/>
</dbReference>
<evidence type="ECO:0000313" key="6">
    <source>
        <dbReference type="Proteomes" id="UP001168821"/>
    </source>
</evidence>
<reference evidence="5" key="1">
    <citation type="journal article" date="2023" name="G3 (Bethesda)">
        <title>Whole genome assemblies of Zophobas morio and Tenebrio molitor.</title>
        <authorList>
            <person name="Kaur S."/>
            <person name="Stinson S.A."/>
            <person name="diCenzo G.C."/>
        </authorList>
    </citation>
    <scope>NUCLEOTIDE SEQUENCE</scope>
    <source>
        <strain evidence="5">QUZm001</strain>
    </source>
</reference>
<evidence type="ECO:0000256" key="1">
    <source>
        <dbReference type="ARBA" id="ARBA00008140"/>
    </source>
</evidence>
<evidence type="ECO:0000259" key="4">
    <source>
        <dbReference type="PROSITE" id="PS51858"/>
    </source>
</evidence>
<dbReference type="SMART" id="SM01179">
    <property type="entry name" value="DUF862"/>
    <property type="match status" value="1"/>
</dbReference>
<dbReference type="AlphaFoldDB" id="A0AA38IC05"/>
<dbReference type="Proteomes" id="UP001168821">
    <property type="component" value="Unassembled WGS sequence"/>
</dbReference>
<comment type="similarity">
    <text evidence="1">Belongs to the DeSI family.</text>
</comment>
<dbReference type="GO" id="GO:0008233">
    <property type="term" value="F:peptidase activity"/>
    <property type="evidence" value="ECO:0007669"/>
    <property type="project" value="UniProtKB-KW"/>
</dbReference>
<dbReference type="Gene3D" id="3.90.1720.30">
    <property type="entry name" value="PPPDE domains"/>
    <property type="match status" value="1"/>
</dbReference>
<dbReference type="GO" id="GO:0070646">
    <property type="term" value="P:protein modification by small protein removal"/>
    <property type="evidence" value="ECO:0007669"/>
    <property type="project" value="TreeGrafter"/>
</dbReference>
<evidence type="ECO:0000256" key="2">
    <source>
        <dbReference type="ARBA" id="ARBA00022670"/>
    </source>
</evidence>
<name>A0AA38IC05_9CUCU</name>
<dbReference type="GO" id="GO:0006508">
    <property type="term" value="P:proteolysis"/>
    <property type="evidence" value="ECO:0007669"/>
    <property type="project" value="UniProtKB-KW"/>
</dbReference>
<comment type="caution">
    <text evidence="5">The sequence shown here is derived from an EMBL/GenBank/DDBJ whole genome shotgun (WGS) entry which is preliminary data.</text>
</comment>
<accession>A0AA38IC05</accession>
<proteinExistence type="inferred from homology"/>
<dbReference type="InterPro" id="IPR008580">
    <property type="entry name" value="PPPDE_dom"/>
</dbReference>
<protein>
    <recommendedName>
        <fullName evidence="4">PPPDE domain-containing protein</fullName>
    </recommendedName>
</protein>
<keyword evidence="2" id="KW-0645">Protease</keyword>
<dbReference type="EMBL" id="JALNTZ010000005">
    <property type="protein sequence ID" value="KAJ3651239.1"/>
    <property type="molecule type" value="Genomic_DNA"/>
</dbReference>
<evidence type="ECO:0000256" key="3">
    <source>
        <dbReference type="ARBA" id="ARBA00022801"/>
    </source>
</evidence>
<organism evidence="5 6">
    <name type="scientific">Zophobas morio</name>
    <dbReference type="NCBI Taxonomy" id="2755281"/>
    <lineage>
        <taxon>Eukaryota</taxon>
        <taxon>Metazoa</taxon>
        <taxon>Ecdysozoa</taxon>
        <taxon>Arthropoda</taxon>
        <taxon>Hexapoda</taxon>
        <taxon>Insecta</taxon>
        <taxon>Pterygota</taxon>
        <taxon>Neoptera</taxon>
        <taxon>Endopterygota</taxon>
        <taxon>Coleoptera</taxon>
        <taxon>Polyphaga</taxon>
        <taxon>Cucujiformia</taxon>
        <taxon>Tenebrionidae</taxon>
        <taxon>Zophobas</taxon>
    </lineage>
</organism>
<sequence length="165" mass="19423">MGAYPVELYIYELSPESQIWCRDQFLQVLSAEEELLHTSIVVHGTEYSYGENGIEEQEPKLRPQCEDEDFEEAVTSIKILGRTKFTKSEVEELVAKLRKDSTWFSYKFNPVEHNCHHFSQMFIKLLCGEKVVLPLEVDEFNKQLLSYRDSWIDEFYEGENLPRNS</sequence>
<gene>
    <name evidence="5" type="ORF">Zmor_017290</name>
</gene>
<dbReference type="InterPro" id="IPR042266">
    <property type="entry name" value="PPPDE_sf"/>
</dbReference>
<dbReference type="PANTHER" id="PTHR12378:SF7">
    <property type="entry name" value="DESUMOYLATING ISOPEPTIDASE 1"/>
    <property type="match status" value="1"/>
</dbReference>
<evidence type="ECO:0000313" key="5">
    <source>
        <dbReference type="EMBL" id="KAJ3651239.1"/>
    </source>
</evidence>
<dbReference type="Pfam" id="PF05903">
    <property type="entry name" value="Peptidase_C97"/>
    <property type="match status" value="1"/>
</dbReference>
<dbReference type="PROSITE" id="PS51858">
    <property type="entry name" value="PPPDE"/>
    <property type="match status" value="1"/>
</dbReference>
<keyword evidence="3" id="KW-0378">Hydrolase</keyword>